<feature type="region of interest" description="Disordered" evidence="1">
    <location>
        <begin position="1"/>
        <end position="33"/>
    </location>
</feature>
<comment type="caution">
    <text evidence="2">The sequence shown here is derived from an EMBL/GenBank/DDBJ whole genome shotgun (WGS) entry which is preliminary data.</text>
</comment>
<accession>A0ABR0QI10</accession>
<evidence type="ECO:0000313" key="3">
    <source>
        <dbReference type="Proteomes" id="UP001358586"/>
    </source>
</evidence>
<gene>
    <name evidence="2" type="ORF">PVK06_007577</name>
</gene>
<name>A0ABR0QI10_GOSAR</name>
<organism evidence="2 3">
    <name type="scientific">Gossypium arboreum</name>
    <name type="common">Tree cotton</name>
    <name type="synonym">Gossypium nanking</name>
    <dbReference type="NCBI Taxonomy" id="29729"/>
    <lineage>
        <taxon>Eukaryota</taxon>
        <taxon>Viridiplantae</taxon>
        <taxon>Streptophyta</taxon>
        <taxon>Embryophyta</taxon>
        <taxon>Tracheophyta</taxon>
        <taxon>Spermatophyta</taxon>
        <taxon>Magnoliopsida</taxon>
        <taxon>eudicotyledons</taxon>
        <taxon>Gunneridae</taxon>
        <taxon>Pentapetalae</taxon>
        <taxon>rosids</taxon>
        <taxon>malvids</taxon>
        <taxon>Malvales</taxon>
        <taxon>Malvaceae</taxon>
        <taxon>Malvoideae</taxon>
        <taxon>Gossypium</taxon>
    </lineage>
</organism>
<evidence type="ECO:0000256" key="1">
    <source>
        <dbReference type="SAM" id="MobiDB-lite"/>
    </source>
</evidence>
<evidence type="ECO:0000313" key="2">
    <source>
        <dbReference type="EMBL" id="KAK5838835.1"/>
    </source>
</evidence>
<reference evidence="2 3" key="1">
    <citation type="submission" date="2023-03" db="EMBL/GenBank/DDBJ databases">
        <title>WGS of Gossypium arboreum.</title>
        <authorList>
            <person name="Yu D."/>
        </authorList>
    </citation>
    <scope>NUCLEOTIDE SEQUENCE [LARGE SCALE GENOMIC DNA]</scope>
    <source>
        <tissue evidence="2">Leaf</tissue>
    </source>
</reference>
<feature type="compositionally biased region" description="Basic and acidic residues" evidence="1">
    <location>
        <begin position="23"/>
        <end position="33"/>
    </location>
</feature>
<keyword evidence="3" id="KW-1185">Reference proteome</keyword>
<sequence length="266" mass="30747">MSIEAEEPDQKNPQLKRKARTLKNSDQRSQKGEQFRILQPRCCVTTFPLPTCKKQNRTKEAEEKQNKLFCLEKMSIFFQKSINLLQAVLHPKDSHLIKSQISSKSHGLKTSQSLCSKWSRDIYIKDDTTHYKPSPISYYNPSTGFVGIFTKTCIEIDLQDRIFRGFPSIQMFLHGTIHPALKHREFQTVPLDKNKQIIPSLEDTARKTFYIRDLSRIPSKPNFPNTLYTNRQAQIALKTFSTPTPQREQTGSEATLLIQRLCLEGM</sequence>
<dbReference type="Proteomes" id="UP001358586">
    <property type="component" value="Chromosome 3"/>
</dbReference>
<protein>
    <submittedName>
        <fullName evidence="2">Uncharacterized protein</fullName>
    </submittedName>
</protein>
<dbReference type="EMBL" id="JARKNE010000003">
    <property type="protein sequence ID" value="KAK5838835.1"/>
    <property type="molecule type" value="Genomic_DNA"/>
</dbReference>
<proteinExistence type="predicted"/>